<keyword evidence="2 5" id="KW-0808">Transferase</keyword>
<dbReference type="InterPro" id="IPR029063">
    <property type="entry name" value="SAM-dependent_MTases_sf"/>
</dbReference>
<keyword evidence="4 5" id="KW-0819">tRNA processing</keyword>
<evidence type="ECO:0000259" key="7">
    <source>
        <dbReference type="Pfam" id="PF08704"/>
    </source>
</evidence>
<dbReference type="PANTHER" id="PTHR12133:SF1">
    <property type="entry name" value="TRNA (ADENINE(58)-N(1))-METHYLTRANSFERASE, MITOCHONDRIAL"/>
    <property type="match status" value="1"/>
</dbReference>
<dbReference type="EC" id="2.1.1.220" evidence="5"/>
<feature type="binding site" evidence="6">
    <location>
        <position position="178"/>
    </location>
    <ligand>
        <name>S-adenosyl-L-methionine</name>
        <dbReference type="ChEBI" id="CHEBI:59789"/>
    </ligand>
</feature>
<accession>A0A7C4KG34</accession>
<proteinExistence type="inferred from homology"/>
<protein>
    <recommendedName>
        <fullName evidence="5">tRNA (adenine(58)-N(1))-methyltransferase TrmI</fullName>
        <ecNumber evidence="5">2.1.1.220</ecNumber>
    </recommendedName>
</protein>
<dbReference type="Gene3D" id="3.40.50.150">
    <property type="entry name" value="Vaccinia Virus protein VP39"/>
    <property type="match status" value="1"/>
</dbReference>
<comment type="similarity">
    <text evidence="5">Belongs to the class I-like SAM-binding methyltransferase superfamily. TRM61 family.</text>
</comment>
<comment type="subunit">
    <text evidence="5">Homotetramer composed of a dimer of dimers.</text>
</comment>
<feature type="domain" description="tRNA (adenine(58)-N(1))-methyltransferase catalytic subunit TRM61 C-terminal" evidence="7">
    <location>
        <begin position="81"/>
        <end position="241"/>
    </location>
</feature>
<dbReference type="AlphaFoldDB" id="A0A7C4KG34"/>
<sequence length="292" mass="32614">MGWNTHGAYARDGDLIQLVGLRHKNFIFRLRAGAEFQSHRGVLKHDEIIGKPWGSQVFSHNGSPFFLLPPSLADILAITKRNTQILYPKDIGFILVMMGIGPGQHVVEAGTGSGALTTAFAFAVGPQGHVSTYEIRSDFQDLARKNISLLGLDDRVAFKLRDIREGFDEKEADALFLDVPNPWDYISQVRAALKPGGNFGCILPTTNQVQKVLLALREEHFAFLEVCETFLRWYRAHPARLRPTDRMVGHTGYLVFARPVLVGDENQSQELLEEAGITFLNNGDENDLHGYE</sequence>
<dbReference type="GO" id="GO:0031515">
    <property type="term" value="C:tRNA (m1A) methyltransferase complex"/>
    <property type="evidence" value="ECO:0007669"/>
    <property type="project" value="UniProtKB-UniRule"/>
</dbReference>
<dbReference type="EMBL" id="DSYK01000093">
    <property type="protein sequence ID" value="HGS20578.1"/>
    <property type="molecule type" value="Genomic_DNA"/>
</dbReference>
<comment type="caution">
    <text evidence="8">The sequence shown here is derived from an EMBL/GenBank/DDBJ whole genome shotgun (WGS) entry which is preliminary data.</text>
</comment>
<comment type="function">
    <text evidence="5">Catalyzes the S-adenosyl-L-methionine-dependent formation of N(1)-methyladenine at position 58 (m1A58) in tRNA.</text>
</comment>
<dbReference type="PIRSF" id="PIRSF017269">
    <property type="entry name" value="GCD14"/>
    <property type="match status" value="1"/>
</dbReference>
<evidence type="ECO:0000256" key="1">
    <source>
        <dbReference type="ARBA" id="ARBA00022603"/>
    </source>
</evidence>
<dbReference type="Pfam" id="PF08704">
    <property type="entry name" value="GCD14"/>
    <property type="match status" value="1"/>
</dbReference>
<dbReference type="GO" id="GO:0160107">
    <property type="term" value="F:tRNA (adenine(58)-N1)-methyltransferase activity"/>
    <property type="evidence" value="ECO:0007669"/>
    <property type="project" value="UniProtKB-EC"/>
</dbReference>
<feature type="binding site" evidence="6">
    <location>
        <begin position="113"/>
        <end position="116"/>
    </location>
    <ligand>
        <name>S-adenosyl-L-methionine</name>
        <dbReference type="ChEBI" id="CHEBI:59789"/>
    </ligand>
</feature>
<dbReference type="InterPro" id="IPR014816">
    <property type="entry name" value="tRNA_MeTrfase_Gcd14"/>
</dbReference>
<dbReference type="InterPro" id="IPR049470">
    <property type="entry name" value="TRM61_C"/>
</dbReference>
<dbReference type="CDD" id="cd02440">
    <property type="entry name" value="AdoMet_MTases"/>
    <property type="match status" value="1"/>
</dbReference>
<keyword evidence="1 5" id="KW-0489">Methyltransferase</keyword>
<keyword evidence="3 5" id="KW-0949">S-adenosyl-L-methionine</keyword>
<dbReference type="SUPFAM" id="SSF53335">
    <property type="entry name" value="S-adenosyl-L-methionine-dependent methyltransferases"/>
    <property type="match status" value="1"/>
</dbReference>
<evidence type="ECO:0000256" key="5">
    <source>
        <dbReference type="PIRNR" id="PIRNR017269"/>
    </source>
</evidence>
<evidence type="ECO:0000256" key="2">
    <source>
        <dbReference type="ARBA" id="ARBA00022679"/>
    </source>
</evidence>
<comment type="catalytic activity">
    <reaction evidence="5">
        <text>adenosine(58) in tRNA + S-adenosyl-L-methionine = N(1)-methyladenosine(58) in tRNA + S-adenosyl-L-homocysteine + H(+)</text>
        <dbReference type="Rhea" id="RHEA:43152"/>
        <dbReference type="Rhea" id="RHEA-COMP:10365"/>
        <dbReference type="Rhea" id="RHEA-COMP:10366"/>
        <dbReference type="ChEBI" id="CHEBI:15378"/>
        <dbReference type="ChEBI" id="CHEBI:57856"/>
        <dbReference type="ChEBI" id="CHEBI:59789"/>
        <dbReference type="ChEBI" id="CHEBI:74411"/>
        <dbReference type="ChEBI" id="CHEBI:74491"/>
        <dbReference type="EC" id="2.1.1.220"/>
    </reaction>
</comment>
<name>A0A7C4KG34_9CHLR</name>
<dbReference type="GO" id="GO:0030488">
    <property type="term" value="P:tRNA methylation"/>
    <property type="evidence" value="ECO:0007669"/>
    <property type="project" value="InterPro"/>
</dbReference>
<dbReference type="Gene3D" id="3.10.330.20">
    <property type="match status" value="1"/>
</dbReference>
<organism evidence="8">
    <name type="scientific">Anaerolinea thermolimosa</name>
    <dbReference type="NCBI Taxonomy" id="229919"/>
    <lineage>
        <taxon>Bacteria</taxon>
        <taxon>Bacillati</taxon>
        <taxon>Chloroflexota</taxon>
        <taxon>Anaerolineae</taxon>
        <taxon>Anaerolineales</taxon>
        <taxon>Anaerolineaceae</taxon>
        <taxon>Anaerolinea</taxon>
    </lineage>
</organism>
<evidence type="ECO:0000313" key="8">
    <source>
        <dbReference type="EMBL" id="HGS20578.1"/>
    </source>
</evidence>
<feature type="binding site" evidence="6">
    <location>
        <position position="134"/>
    </location>
    <ligand>
        <name>S-adenosyl-L-methionine</name>
        <dbReference type="ChEBI" id="CHEBI:59789"/>
    </ligand>
</feature>
<dbReference type="PANTHER" id="PTHR12133">
    <property type="entry name" value="TRNA (ADENINE(58)-N(1))-METHYLTRANSFERASE"/>
    <property type="match status" value="1"/>
</dbReference>
<dbReference type="PROSITE" id="PS51620">
    <property type="entry name" value="SAM_TRM61"/>
    <property type="match status" value="1"/>
</dbReference>
<evidence type="ECO:0000256" key="4">
    <source>
        <dbReference type="ARBA" id="ARBA00022694"/>
    </source>
</evidence>
<gene>
    <name evidence="8" type="ORF">ENT37_01775</name>
</gene>
<evidence type="ECO:0000256" key="6">
    <source>
        <dbReference type="PIRSR" id="PIRSR017269-1"/>
    </source>
</evidence>
<evidence type="ECO:0000256" key="3">
    <source>
        <dbReference type="ARBA" id="ARBA00022691"/>
    </source>
</evidence>
<dbReference type="Pfam" id="PF14801">
    <property type="entry name" value="TrmI-like_N"/>
    <property type="match status" value="1"/>
</dbReference>
<reference evidence="8" key="1">
    <citation type="journal article" date="2020" name="mSystems">
        <title>Genome- and Community-Level Interaction Insights into Carbon Utilization and Element Cycling Functions of Hydrothermarchaeota in Hydrothermal Sediment.</title>
        <authorList>
            <person name="Zhou Z."/>
            <person name="Liu Y."/>
            <person name="Xu W."/>
            <person name="Pan J."/>
            <person name="Luo Z.H."/>
            <person name="Li M."/>
        </authorList>
    </citation>
    <scope>NUCLEOTIDE SEQUENCE [LARGE SCALE GENOMIC DNA]</scope>
    <source>
        <strain evidence="8">SpSt-573</strain>
    </source>
</reference>
<feature type="binding site" evidence="6">
    <location>
        <position position="162"/>
    </location>
    <ligand>
        <name>S-adenosyl-L-methionine</name>
        <dbReference type="ChEBI" id="CHEBI:59789"/>
    </ligand>
</feature>